<evidence type="ECO:0000256" key="1">
    <source>
        <dbReference type="SAM" id="SignalP"/>
    </source>
</evidence>
<keyword evidence="3" id="KW-1185">Reference proteome</keyword>
<dbReference type="EMBL" id="AYKW01000034">
    <property type="protein sequence ID" value="PIL26986.1"/>
    <property type="molecule type" value="Genomic_DNA"/>
</dbReference>
<proteinExistence type="predicted"/>
<accession>A0A2G8RZP1</accession>
<organism evidence="2 3">
    <name type="scientific">Ganoderma sinense ZZ0214-1</name>
    <dbReference type="NCBI Taxonomy" id="1077348"/>
    <lineage>
        <taxon>Eukaryota</taxon>
        <taxon>Fungi</taxon>
        <taxon>Dikarya</taxon>
        <taxon>Basidiomycota</taxon>
        <taxon>Agaricomycotina</taxon>
        <taxon>Agaricomycetes</taxon>
        <taxon>Polyporales</taxon>
        <taxon>Polyporaceae</taxon>
        <taxon>Ganoderma</taxon>
    </lineage>
</organism>
<name>A0A2G8RZP1_9APHY</name>
<protein>
    <recommendedName>
        <fullName evidence="4">Transporter</fullName>
    </recommendedName>
</protein>
<gene>
    <name evidence="2" type="ORF">GSI_10124</name>
</gene>
<sequence>MVFSFIRLLFLSLSVASALARLPPRSILDGSSIPDTNHSLHTSKDASPADSQVSPPCSAPIKGYIRVSSDYPLLNGYLAPDVNLFGYYTAVTSDTKKALSASFCPDDAAGGKTFNIYTSNSNPAGACLGAQARVMSNGTLNDNTNDMQYPYLVPTGERPNGPPTGTRNPLEVDTVFVQSSIWKTDPQAERMVLTPFWTNPNGSLFLATLSYEGPDAGFGRFQLANSRCNPLLFPHVGDPWVQITDVHLRA</sequence>
<evidence type="ECO:0000313" key="2">
    <source>
        <dbReference type="EMBL" id="PIL26986.1"/>
    </source>
</evidence>
<dbReference type="OrthoDB" id="4584900at2759"/>
<reference evidence="2 3" key="1">
    <citation type="journal article" date="2015" name="Sci. Rep.">
        <title>Chromosome-level genome map provides insights into diverse defense mechanisms in the medicinal fungus Ganoderma sinense.</title>
        <authorList>
            <person name="Zhu Y."/>
            <person name="Xu J."/>
            <person name="Sun C."/>
            <person name="Zhou S."/>
            <person name="Xu H."/>
            <person name="Nelson D.R."/>
            <person name="Qian J."/>
            <person name="Song J."/>
            <person name="Luo H."/>
            <person name="Xiang L."/>
            <person name="Li Y."/>
            <person name="Xu Z."/>
            <person name="Ji A."/>
            <person name="Wang L."/>
            <person name="Lu S."/>
            <person name="Hayward A."/>
            <person name="Sun W."/>
            <person name="Li X."/>
            <person name="Schwartz D.C."/>
            <person name="Wang Y."/>
            <person name="Chen S."/>
        </authorList>
    </citation>
    <scope>NUCLEOTIDE SEQUENCE [LARGE SCALE GENOMIC DNA]</scope>
    <source>
        <strain evidence="2 3">ZZ0214-1</strain>
    </source>
</reference>
<feature type="signal peptide" evidence="1">
    <location>
        <begin position="1"/>
        <end position="20"/>
    </location>
</feature>
<dbReference type="AlphaFoldDB" id="A0A2G8RZP1"/>
<dbReference type="Proteomes" id="UP000230002">
    <property type="component" value="Unassembled WGS sequence"/>
</dbReference>
<evidence type="ECO:0008006" key="4">
    <source>
        <dbReference type="Google" id="ProtNLM"/>
    </source>
</evidence>
<comment type="caution">
    <text evidence="2">The sequence shown here is derived from an EMBL/GenBank/DDBJ whole genome shotgun (WGS) entry which is preliminary data.</text>
</comment>
<evidence type="ECO:0000313" key="3">
    <source>
        <dbReference type="Proteomes" id="UP000230002"/>
    </source>
</evidence>
<feature type="chain" id="PRO_5013842832" description="Transporter" evidence="1">
    <location>
        <begin position="21"/>
        <end position="250"/>
    </location>
</feature>
<keyword evidence="1" id="KW-0732">Signal</keyword>